<evidence type="ECO:0008006" key="4">
    <source>
        <dbReference type="Google" id="ProtNLM"/>
    </source>
</evidence>
<dbReference type="OrthoDB" id="2003714at2"/>
<keyword evidence="1" id="KW-0472">Membrane</keyword>
<protein>
    <recommendedName>
        <fullName evidence="4">DUF2975 domain-containing protein</fullName>
    </recommendedName>
</protein>
<accession>A0A1M5VJX7</accession>
<evidence type="ECO:0000313" key="2">
    <source>
        <dbReference type="EMBL" id="SHH75374.1"/>
    </source>
</evidence>
<keyword evidence="3" id="KW-1185">Reference proteome</keyword>
<dbReference type="Pfam" id="PF11188">
    <property type="entry name" value="DUF2975"/>
    <property type="match status" value="1"/>
</dbReference>
<feature type="transmembrane region" description="Helical" evidence="1">
    <location>
        <begin position="116"/>
        <end position="133"/>
    </location>
</feature>
<reference evidence="2 3" key="1">
    <citation type="submission" date="2016-11" db="EMBL/GenBank/DDBJ databases">
        <authorList>
            <person name="Jaros S."/>
            <person name="Januszkiewicz K."/>
            <person name="Wedrychowicz H."/>
        </authorList>
    </citation>
    <scope>NUCLEOTIDE SEQUENCE [LARGE SCALE GENOMIC DNA]</scope>
    <source>
        <strain evidence="2 3">DSM 10068</strain>
    </source>
</reference>
<organism evidence="2 3">
    <name type="scientific">Sporobacter termitidis DSM 10068</name>
    <dbReference type="NCBI Taxonomy" id="1123282"/>
    <lineage>
        <taxon>Bacteria</taxon>
        <taxon>Bacillati</taxon>
        <taxon>Bacillota</taxon>
        <taxon>Clostridia</taxon>
        <taxon>Eubacteriales</taxon>
        <taxon>Oscillospiraceae</taxon>
        <taxon>Sporobacter</taxon>
    </lineage>
</organism>
<evidence type="ECO:0000256" key="1">
    <source>
        <dbReference type="SAM" id="Phobius"/>
    </source>
</evidence>
<gene>
    <name evidence="2" type="ORF">SAMN02745823_00862</name>
</gene>
<dbReference type="EMBL" id="FQXV01000002">
    <property type="protein sequence ID" value="SHH75374.1"/>
    <property type="molecule type" value="Genomic_DNA"/>
</dbReference>
<dbReference type="STRING" id="1123282.SAMN02745823_00862"/>
<dbReference type="AlphaFoldDB" id="A0A1M5VJX7"/>
<dbReference type="RefSeq" id="WP_073076426.1">
    <property type="nucleotide sequence ID" value="NZ_FQXV01000002.1"/>
</dbReference>
<proteinExistence type="predicted"/>
<name>A0A1M5VJX7_9FIRM</name>
<feature type="transmembrane region" description="Helical" evidence="1">
    <location>
        <begin position="91"/>
        <end position="110"/>
    </location>
</feature>
<feature type="transmembrane region" description="Helical" evidence="1">
    <location>
        <begin position="12"/>
        <end position="33"/>
    </location>
</feature>
<sequence length="147" mass="16527">MWNDSKSIVLSRISVIAFMVLLVLAVIFAPWIVSMTFSYAVKPGWDKWFLVTIYTGCIPAAALLLSLYRLLRRIERGEVFIQKNVESLRHISWFCFAGAVISAVSALYYISWIMVAVAAAFVALIVRVVKNVFARAVSLQDDADFTI</sequence>
<feature type="transmembrane region" description="Helical" evidence="1">
    <location>
        <begin position="48"/>
        <end position="71"/>
    </location>
</feature>
<dbReference type="Proteomes" id="UP000183995">
    <property type="component" value="Unassembled WGS sequence"/>
</dbReference>
<keyword evidence="1" id="KW-1133">Transmembrane helix</keyword>
<dbReference type="InterPro" id="IPR021354">
    <property type="entry name" value="DUF2975"/>
</dbReference>
<evidence type="ECO:0000313" key="3">
    <source>
        <dbReference type="Proteomes" id="UP000183995"/>
    </source>
</evidence>
<keyword evidence="1" id="KW-0812">Transmembrane</keyword>